<dbReference type="Gene3D" id="1.10.560.10">
    <property type="entry name" value="GroEL-like equatorial domain"/>
    <property type="match status" value="1"/>
</dbReference>
<name>A0A3Q3G746_KRYMA</name>
<dbReference type="PRINTS" id="PR00304">
    <property type="entry name" value="TCOMPLEXTCP1"/>
</dbReference>
<evidence type="ECO:0000313" key="6">
    <source>
        <dbReference type="Ensembl" id="ENSKMAP00000019952.1"/>
    </source>
</evidence>
<dbReference type="PANTHER" id="PTHR14667">
    <property type="entry name" value="BARDET-BIEDL SYNDROME 10 PROTEIN"/>
    <property type="match status" value="1"/>
</dbReference>
<dbReference type="PANTHER" id="PTHR14667:SF2">
    <property type="entry name" value="BARDET-BIEDL SYNDROME 10 PROTEIN"/>
    <property type="match status" value="1"/>
</dbReference>
<keyword evidence="2 5" id="KW-0547">Nucleotide-binding</keyword>
<sequence>LKKYKLEVMLSVKHLHLKHALQTVCTLEAVILRSFGPEGGQVLFTRDTGQAMLSCSGTQILKALRLEHPLARMVVECVWKHSAVTGDGSKTFVLLLASILRLIHAAASKAPGVSQWSTEAAEAATARHLADKLLAFAMTELDDLICVSVAPHGFCVSSEDFTTKTQLPSCPNGFCVQALLSSFFHTRLDYVHCDFLSGLACELLGHWKFQNDTLSFALQFLNDNFPALHTQVSGFPVSSSHVIEGQVIHRDFATPCLQVNNQPVKAVVVTEYLQPKLLRRGDMLDLGCGGRVTGEKSIIPFSAWTERSLESVIATLQSLGVSVLLCAVKQSAAALALAAQAEMCLVECVSEEELSLFVRLSGVAPISDCWMIQPENVATLTFCKPIQLGAHRYADNLITSFKPCSLVICGSGEVQTEQYASAFQDAIRMLFTTWEPTRMTETTALKKPVQSHQCTSLNAHNLTEDTVCRSSDVYVLKPGCVIPAGGTFEFLLHHALLQHGRSCSASNYTNTGVGVSQILADALLTVPRQIYSHNLKSFLQTQTRVTSFTSNQPHHFMLLKNARGTTEDPEKGDEPSKLFTLDSGLESVSCKHQLLLAVLQCLTICCVDSLFIRALIFKPAAYLYSFYESKIYVRCFSLFRSSIMAAVKITHCLLHLVLV</sequence>
<reference evidence="6" key="2">
    <citation type="submission" date="2025-09" db="UniProtKB">
        <authorList>
            <consortium name="Ensembl"/>
        </authorList>
    </citation>
    <scope>IDENTIFICATION</scope>
</reference>
<dbReference type="Gene3D" id="3.50.7.10">
    <property type="entry name" value="GroEL"/>
    <property type="match status" value="1"/>
</dbReference>
<dbReference type="Gene3D" id="3.30.260.10">
    <property type="entry name" value="TCP-1-like chaperonin intermediate domain"/>
    <property type="match status" value="1"/>
</dbReference>
<accession>A0A3Q3G746</accession>
<evidence type="ECO:0000256" key="5">
    <source>
        <dbReference type="RuleBase" id="RU004187"/>
    </source>
</evidence>
<dbReference type="SUPFAM" id="SSF52029">
    <property type="entry name" value="GroEL apical domain-like"/>
    <property type="match status" value="1"/>
</dbReference>
<keyword evidence="4 5" id="KW-0143">Chaperone</keyword>
<dbReference type="InterPro" id="IPR027413">
    <property type="entry name" value="GROEL-like_equatorial_sf"/>
</dbReference>
<dbReference type="InterPro" id="IPR027409">
    <property type="entry name" value="GroEL-like_apical_dom_sf"/>
</dbReference>
<dbReference type="AlphaFoldDB" id="A0A3Q3G746"/>
<proteinExistence type="inferred from homology"/>
<dbReference type="STRING" id="37003.ENSKMAP00000019952"/>
<evidence type="ECO:0000256" key="3">
    <source>
        <dbReference type="ARBA" id="ARBA00022840"/>
    </source>
</evidence>
<dbReference type="SUPFAM" id="SSF48592">
    <property type="entry name" value="GroEL equatorial domain-like"/>
    <property type="match status" value="1"/>
</dbReference>
<evidence type="ECO:0000256" key="2">
    <source>
        <dbReference type="ARBA" id="ARBA00022741"/>
    </source>
</evidence>
<comment type="similarity">
    <text evidence="1 5">Belongs to the TCP-1 chaperonin family.</text>
</comment>
<dbReference type="GO" id="GO:0005524">
    <property type="term" value="F:ATP binding"/>
    <property type="evidence" value="ECO:0007669"/>
    <property type="project" value="UniProtKB-KW"/>
</dbReference>
<dbReference type="Proteomes" id="UP000264800">
    <property type="component" value="Unplaced"/>
</dbReference>
<dbReference type="GO" id="GO:0140662">
    <property type="term" value="F:ATP-dependent protein folding chaperone"/>
    <property type="evidence" value="ECO:0007669"/>
    <property type="project" value="InterPro"/>
</dbReference>
<dbReference type="InterPro" id="IPR042619">
    <property type="entry name" value="BBS10"/>
</dbReference>
<protein>
    <submittedName>
        <fullName evidence="6">Bardet-Biedl syndrome 10</fullName>
    </submittedName>
</protein>
<keyword evidence="7" id="KW-1185">Reference proteome</keyword>
<organism evidence="6 7">
    <name type="scientific">Kryptolebias marmoratus</name>
    <name type="common">Mangrove killifish</name>
    <name type="synonym">Rivulus marmoratus</name>
    <dbReference type="NCBI Taxonomy" id="37003"/>
    <lineage>
        <taxon>Eukaryota</taxon>
        <taxon>Metazoa</taxon>
        <taxon>Chordata</taxon>
        <taxon>Craniata</taxon>
        <taxon>Vertebrata</taxon>
        <taxon>Euteleostomi</taxon>
        <taxon>Actinopterygii</taxon>
        <taxon>Neopterygii</taxon>
        <taxon>Teleostei</taxon>
        <taxon>Neoteleostei</taxon>
        <taxon>Acanthomorphata</taxon>
        <taxon>Ovalentaria</taxon>
        <taxon>Atherinomorphae</taxon>
        <taxon>Cyprinodontiformes</taxon>
        <taxon>Rivulidae</taxon>
        <taxon>Kryptolebias</taxon>
    </lineage>
</organism>
<dbReference type="Pfam" id="PF00118">
    <property type="entry name" value="Cpn60_TCP1"/>
    <property type="match status" value="1"/>
</dbReference>
<evidence type="ECO:0000256" key="1">
    <source>
        <dbReference type="ARBA" id="ARBA00008020"/>
    </source>
</evidence>
<dbReference type="InterPro" id="IPR017998">
    <property type="entry name" value="Chaperone_TCP-1"/>
</dbReference>
<dbReference type="Ensembl" id="ENSKMAT00000020218.1">
    <property type="protein sequence ID" value="ENSKMAP00000019952.1"/>
    <property type="gene ID" value="ENSKMAG00000014828.1"/>
</dbReference>
<reference evidence="6" key="1">
    <citation type="submission" date="2025-08" db="UniProtKB">
        <authorList>
            <consortium name="Ensembl"/>
        </authorList>
    </citation>
    <scope>IDENTIFICATION</scope>
</reference>
<dbReference type="GeneTree" id="ENSGT00390000002417"/>
<keyword evidence="3 5" id="KW-0067">ATP-binding</keyword>
<evidence type="ECO:0000256" key="4">
    <source>
        <dbReference type="ARBA" id="ARBA00023186"/>
    </source>
</evidence>
<dbReference type="GO" id="GO:0051131">
    <property type="term" value="P:chaperone-mediated protein complex assembly"/>
    <property type="evidence" value="ECO:0007669"/>
    <property type="project" value="InterPro"/>
</dbReference>
<dbReference type="InterPro" id="IPR002423">
    <property type="entry name" value="Cpn60/GroEL/TCP-1"/>
</dbReference>
<evidence type="ECO:0000313" key="7">
    <source>
        <dbReference type="Proteomes" id="UP000264800"/>
    </source>
</evidence>
<dbReference type="InterPro" id="IPR027410">
    <property type="entry name" value="TCP-1-like_intermed_sf"/>
</dbReference>